<evidence type="ECO:0000313" key="1">
    <source>
        <dbReference type="EMBL" id="BDN96324.1"/>
    </source>
</evidence>
<name>A0AAD1P1C3_CITBR</name>
<organism evidence="1 2">
    <name type="scientific">Citrobacter braakii</name>
    <dbReference type="NCBI Taxonomy" id="57706"/>
    <lineage>
        <taxon>Bacteria</taxon>
        <taxon>Pseudomonadati</taxon>
        <taxon>Pseudomonadota</taxon>
        <taxon>Gammaproteobacteria</taxon>
        <taxon>Enterobacterales</taxon>
        <taxon>Enterobacteriaceae</taxon>
        <taxon>Citrobacter</taxon>
        <taxon>Citrobacter freundii complex</taxon>
    </lineage>
</organism>
<evidence type="ECO:0000313" key="2">
    <source>
        <dbReference type="Proteomes" id="UP001058317"/>
    </source>
</evidence>
<dbReference type="AlphaFoldDB" id="A0AAD1P1C3"/>
<dbReference type="EMBL" id="AP026382">
    <property type="protein sequence ID" value="BDN96324.1"/>
    <property type="molecule type" value="Genomic_DNA"/>
</dbReference>
<proteinExistence type="predicted"/>
<reference evidence="1" key="1">
    <citation type="submission" date="2022-07" db="EMBL/GenBank/DDBJ databases">
        <title>Complete genome sequence of carbapenem-resistant Citrobacter spp. in Japan.</title>
        <authorList>
            <person name="Maehana S."/>
            <person name="Suzuki M."/>
            <person name="Kitasato H."/>
        </authorList>
    </citation>
    <scope>NUCLEOTIDE SEQUENCE</scope>
    <source>
        <strain evidence="1">KAM621</strain>
    </source>
</reference>
<protein>
    <submittedName>
        <fullName evidence="1">Uncharacterized protein</fullName>
    </submittedName>
</protein>
<sequence>MLNDLTNLRIDIININIPVIYPDCRNQIELFWQVFNLKNNQLSLDQI</sequence>
<gene>
    <name evidence="1" type="ORF">KAM621c_14290</name>
</gene>
<accession>A0AAD1P1C3</accession>
<dbReference type="Proteomes" id="UP001058317">
    <property type="component" value="Chromosome"/>
</dbReference>